<gene>
    <name evidence="1" type="ORF">OMM_04635</name>
</gene>
<sequence length="238" mass="25279">MKKSSENQGQLSLHINGKSYSETRLLNQTFNTNTLGQVEIIVSGVKGENEGLVDIELSVGALGYTAVQDFQLKDSGYTVQFVEPIDDQITYMVGEAPVQLTVSSSQDSTLIFSTSLGYFTNGEKTQAVKCDPSGLATTTFQALAAGLASIQVYDQQNTSISDDLKIAIAQPKEKAAQLTLQANPKVIGISTQAKKEKAEIIATVLTSDDSGNDNSGSQVVGNATVVFPLQVPLVVVNL</sequence>
<dbReference type="AlphaFoldDB" id="A0A1V1P0G5"/>
<comment type="caution">
    <text evidence="1">The sequence shown here is derived from an EMBL/GenBank/DDBJ whole genome shotgun (WGS) entry which is preliminary data.</text>
</comment>
<reference evidence="2" key="1">
    <citation type="submission" date="2012-11" db="EMBL/GenBank/DDBJ databases">
        <authorList>
            <person name="Lucero-Rivera Y.E."/>
            <person name="Tovar-Ramirez D."/>
        </authorList>
    </citation>
    <scope>NUCLEOTIDE SEQUENCE [LARGE SCALE GENOMIC DNA]</scope>
    <source>
        <strain evidence="2">Araruama</strain>
    </source>
</reference>
<evidence type="ECO:0000313" key="2">
    <source>
        <dbReference type="Proteomes" id="UP000189670"/>
    </source>
</evidence>
<dbReference type="Proteomes" id="UP000189670">
    <property type="component" value="Unassembled WGS sequence"/>
</dbReference>
<dbReference type="EMBL" id="ATBP01000997">
    <property type="protein sequence ID" value="ETR68321.1"/>
    <property type="molecule type" value="Genomic_DNA"/>
</dbReference>
<protein>
    <submittedName>
        <fullName evidence="1">Uncharacterized protein</fullName>
    </submittedName>
</protein>
<proteinExistence type="predicted"/>
<organism evidence="1 2">
    <name type="scientific">Candidatus Magnetoglobus multicellularis str. Araruama</name>
    <dbReference type="NCBI Taxonomy" id="890399"/>
    <lineage>
        <taxon>Bacteria</taxon>
        <taxon>Pseudomonadati</taxon>
        <taxon>Thermodesulfobacteriota</taxon>
        <taxon>Desulfobacteria</taxon>
        <taxon>Desulfobacterales</taxon>
        <taxon>Desulfobacteraceae</taxon>
        <taxon>Candidatus Magnetoglobus</taxon>
    </lineage>
</organism>
<name>A0A1V1P0G5_9BACT</name>
<accession>A0A1V1P0G5</accession>
<evidence type="ECO:0000313" key="1">
    <source>
        <dbReference type="EMBL" id="ETR68321.1"/>
    </source>
</evidence>